<evidence type="ECO:0000313" key="1">
    <source>
        <dbReference type="EMBL" id="QDZ38561.1"/>
    </source>
</evidence>
<protein>
    <submittedName>
        <fullName evidence="1">Uncharacterized protein</fullName>
    </submittedName>
</protein>
<dbReference type="KEGG" id="enn:FRE64_00520"/>
<keyword evidence="2" id="KW-1185">Reference proteome</keyword>
<reference evidence="1" key="1">
    <citation type="submission" date="2019-08" db="EMBL/GenBank/DDBJ databases">
        <title>Carotenoids and Carotenoid Binding Proteins in the Halophilic Cyanobacterium Euhalothece sp. ZM00.</title>
        <authorList>
            <person name="Cho S.M."/>
            <person name="Song J.Y."/>
            <person name="Park Y.-I."/>
        </authorList>
    </citation>
    <scope>NUCLEOTIDE SEQUENCE [LARGE SCALE GENOMIC DNA]</scope>
    <source>
        <strain evidence="1">Z-M001</strain>
    </source>
</reference>
<organism evidence="1 2">
    <name type="scientific">Euhalothece natronophila Z-M001</name>
    <dbReference type="NCBI Taxonomy" id="522448"/>
    <lineage>
        <taxon>Bacteria</taxon>
        <taxon>Bacillati</taxon>
        <taxon>Cyanobacteriota</taxon>
        <taxon>Cyanophyceae</taxon>
        <taxon>Oscillatoriophycideae</taxon>
        <taxon>Chroococcales</taxon>
        <taxon>Halothecacae</taxon>
        <taxon>Halothece cluster</taxon>
        <taxon>Euhalothece</taxon>
    </lineage>
</organism>
<dbReference type="RefSeq" id="WP_146294172.1">
    <property type="nucleotide sequence ID" value="NZ_CP042326.1"/>
</dbReference>
<dbReference type="EMBL" id="CP042326">
    <property type="protein sequence ID" value="QDZ38561.1"/>
    <property type="molecule type" value="Genomic_DNA"/>
</dbReference>
<proteinExistence type="predicted"/>
<accession>A0A5B8NJ91</accession>
<gene>
    <name evidence="1" type="ORF">FRE64_00520</name>
</gene>
<dbReference type="AlphaFoldDB" id="A0A5B8NJ91"/>
<name>A0A5B8NJ91_9CHRO</name>
<sequence length="64" mass="7551">MKRVKVVAEEAGGFLDWQVLPDYYNHNEEVFPRLKKKKWALVSKKSYGSLCVDCMRQFNRARSV</sequence>
<evidence type="ECO:0000313" key="2">
    <source>
        <dbReference type="Proteomes" id="UP000318453"/>
    </source>
</evidence>
<dbReference type="Pfam" id="PF14872">
    <property type="entry name" value="GHL5"/>
    <property type="match status" value="1"/>
</dbReference>
<dbReference type="InterPro" id="IPR029457">
    <property type="entry name" value="GHL5"/>
</dbReference>
<dbReference type="Proteomes" id="UP000318453">
    <property type="component" value="Chromosome"/>
</dbReference>